<dbReference type="GO" id="GO:0019854">
    <property type="term" value="P:L-ascorbic acid catabolic process"/>
    <property type="evidence" value="ECO:0007669"/>
    <property type="project" value="TreeGrafter"/>
</dbReference>
<dbReference type="FunFam" id="3.20.20.70:FF:000022">
    <property type="entry name" value="3-keto-L-gulonate-6-phosphate decarboxylase UlaD"/>
    <property type="match status" value="1"/>
</dbReference>
<comment type="similarity">
    <text evidence="2">Belongs to the HPS/KGPDC family. HPS subfamily.</text>
</comment>
<feature type="domain" description="Orotidine 5'-phosphate decarboxylase" evidence="6">
    <location>
        <begin position="4"/>
        <end position="205"/>
    </location>
</feature>
<dbReference type="InterPro" id="IPR011060">
    <property type="entry name" value="RibuloseP-bd_barrel"/>
</dbReference>
<dbReference type="Gene3D" id="3.20.20.70">
    <property type="entry name" value="Aldolase class I"/>
    <property type="match status" value="1"/>
</dbReference>
<dbReference type="PIRSF" id="PIRSF037137">
    <property type="entry name" value="HPS_DMK_prd"/>
    <property type="match status" value="1"/>
</dbReference>
<dbReference type="InterPro" id="IPR017553">
    <property type="entry name" value="3-hexulose-6-phosphate_synth"/>
</dbReference>
<name>A0A0F9GUZ9_9ZZZZ</name>
<dbReference type="GO" id="GO:0043801">
    <property type="term" value="F:hexulose-6-phosphate synthase activity"/>
    <property type="evidence" value="ECO:0007669"/>
    <property type="project" value="UniProtKB-EC"/>
</dbReference>
<evidence type="ECO:0000259" key="6">
    <source>
        <dbReference type="SMART" id="SM00934"/>
    </source>
</evidence>
<dbReference type="PANTHER" id="PTHR35039:SF3">
    <property type="entry name" value="3-KETO-L-GULONATE-6-PHOSPHATE DECARBOXYLASE SGBH-RELATED"/>
    <property type="match status" value="1"/>
</dbReference>
<dbReference type="NCBIfam" id="NF005442">
    <property type="entry name" value="PRK07028.1"/>
    <property type="match status" value="1"/>
</dbReference>
<dbReference type="AlphaFoldDB" id="A0A0F9GUZ9"/>
<keyword evidence="4" id="KW-0456">Lyase</keyword>
<dbReference type="InterPro" id="IPR041710">
    <property type="entry name" value="HPS/KGPDC"/>
</dbReference>
<accession>A0A0F9GUZ9</accession>
<dbReference type="GO" id="GO:0004590">
    <property type="term" value="F:orotidine-5'-phosphate decarboxylase activity"/>
    <property type="evidence" value="ECO:0007669"/>
    <property type="project" value="InterPro"/>
</dbReference>
<evidence type="ECO:0000256" key="5">
    <source>
        <dbReference type="ARBA" id="ARBA00023277"/>
    </source>
</evidence>
<dbReference type="GO" id="GO:0033982">
    <property type="term" value="F:3-dehydro-L-gulonate-6-phosphate decarboxylase activity"/>
    <property type="evidence" value="ECO:0007669"/>
    <property type="project" value="TreeGrafter"/>
</dbReference>
<dbReference type="GO" id="GO:0006207">
    <property type="term" value="P:'de novo' pyrimidine nucleobase biosynthetic process"/>
    <property type="evidence" value="ECO:0007669"/>
    <property type="project" value="InterPro"/>
</dbReference>
<dbReference type="InterPro" id="IPR036704">
    <property type="entry name" value="RraA/RraA-like_sf"/>
</dbReference>
<dbReference type="InterPro" id="IPR001754">
    <property type="entry name" value="OMPdeCOase_dom"/>
</dbReference>
<comment type="catalytic activity">
    <reaction evidence="1">
        <text>D-ribulose 5-phosphate + formaldehyde = D-arabino-hex-3-ulose 6-phosphate</text>
        <dbReference type="Rhea" id="RHEA:25201"/>
        <dbReference type="ChEBI" id="CHEBI:16842"/>
        <dbReference type="ChEBI" id="CHEBI:58121"/>
        <dbReference type="ChEBI" id="CHEBI:58542"/>
        <dbReference type="EC" id="4.1.2.43"/>
    </reaction>
</comment>
<dbReference type="PANTHER" id="PTHR35039">
    <property type="entry name" value="3-KETO-L-GULONATE-6-PHOSPHATE DECARBOXYLASE SGBH-RELATED"/>
    <property type="match status" value="1"/>
</dbReference>
<keyword evidence="5" id="KW-0119">Carbohydrate metabolism</keyword>
<dbReference type="NCBIfam" id="TIGR03128">
    <property type="entry name" value="RuMP_HxlA"/>
    <property type="match status" value="1"/>
</dbReference>
<dbReference type="CDD" id="cd16841">
    <property type="entry name" value="RraA_family"/>
    <property type="match status" value="1"/>
</dbReference>
<evidence type="ECO:0000256" key="3">
    <source>
        <dbReference type="ARBA" id="ARBA00012890"/>
    </source>
</evidence>
<dbReference type="EMBL" id="LAZR01025039">
    <property type="protein sequence ID" value="KKL73185.1"/>
    <property type="molecule type" value="Genomic_DNA"/>
</dbReference>
<evidence type="ECO:0000256" key="4">
    <source>
        <dbReference type="ARBA" id="ARBA00023239"/>
    </source>
</evidence>
<reference evidence="7" key="1">
    <citation type="journal article" date="2015" name="Nature">
        <title>Complex archaea that bridge the gap between prokaryotes and eukaryotes.</title>
        <authorList>
            <person name="Spang A."/>
            <person name="Saw J.H."/>
            <person name="Jorgensen S.L."/>
            <person name="Zaremba-Niedzwiedzka K."/>
            <person name="Martijn J."/>
            <person name="Lind A.E."/>
            <person name="van Eijk R."/>
            <person name="Schleper C."/>
            <person name="Guy L."/>
            <person name="Ettema T.J."/>
        </authorList>
    </citation>
    <scope>NUCLEOTIDE SEQUENCE</scope>
</reference>
<evidence type="ECO:0000256" key="1">
    <source>
        <dbReference type="ARBA" id="ARBA00000718"/>
    </source>
</evidence>
<dbReference type="Gene3D" id="3.50.30.40">
    <property type="entry name" value="Ribonuclease E inhibitor RraA/RraA-like"/>
    <property type="match status" value="1"/>
</dbReference>
<dbReference type="InterPro" id="IPR005493">
    <property type="entry name" value="RraA/RraA-like"/>
</dbReference>
<dbReference type="EC" id="4.1.2.43" evidence="3"/>
<protein>
    <recommendedName>
        <fullName evidence="3">3-hexulose-6-phosphate synthase</fullName>
        <ecNumber evidence="3">4.1.2.43</ecNumber>
    </recommendedName>
</protein>
<dbReference type="SMART" id="SM00934">
    <property type="entry name" value="OMPdecase"/>
    <property type="match status" value="1"/>
</dbReference>
<proteinExistence type="inferred from homology"/>
<dbReference type="CDD" id="cd04726">
    <property type="entry name" value="KGPDC_HPS"/>
    <property type="match status" value="1"/>
</dbReference>
<dbReference type="InterPro" id="IPR017120">
    <property type="entry name" value="Bifunct_HPS/DMK_prd"/>
</dbReference>
<dbReference type="Pfam" id="PF03737">
    <property type="entry name" value="RraA-like"/>
    <property type="match status" value="1"/>
</dbReference>
<comment type="caution">
    <text evidence="7">The sequence shown here is derived from an EMBL/GenBank/DDBJ whole genome shotgun (WGS) entry which is preliminary data.</text>
</comment>
<gene>
    <name evidence="7" type="ORF">LCGC14_2077450</name>
</gene>
<dbReference type="SUPFAM" id="SSF89562">
    <property type="entry name" value="RraA-like"/>
    <property type="match status" value="1"/>
</dbReference>
<sequence length="428" mass="46293">MESILQVALDFVNLKRALKVAEAAVAGGADWLEAGTPLIKSEGLDIVRELRERFPGYTIVADMKIMDTGRIEAETAFKAGANIVCVLGAADDSTIRECVEAARNYGGKVMVDLISVANPLKRARETEKMGIDYLGIHTSIDEQMRGGDPFHQVRELSQEIDLPLAVAGGINSETAARTVEAGAAIVIVGGAIIKAKYPEKATRAIKQAIRDKKIIKTELFKRVREDEIIKLFRKVSTPNLSDAMHREGDIKGLLRITPGVKLIGPAITVRTYPGDFAKPVEAIDKAKKGDVVVIDAGGVGPVVWGELATHSAVQRELAGVVIDGGIRDVSEIIELKFPAYARIITPAAGEPRGFGEIGIPIKIGGLRVFNGDWLIGDEDGIVVVPQQKAVEIANRAMDVLERENRIREEIKAGGTLSSVTELLRWEKK</sequence>
<evidence type="ECO:0000256" key="2">
    <source>
        <dbReference type="ARBA" id="ARBA00006350"/>
    </source>
</evidence>
<evidence type="ECO:0000313" key="7">
    <source>
        <dbReference type="EMBL" id="KKL73185.1"/>
    </source>
</evidence>
<dbReference type="SUPFAM" id="SSF51366">
    <property type="entry name" value="Ribulose-phoshate binding barrel"/>
    <property type="match status" value="1"/>
</dbReference>
<dbReference type="InterPro" id="IPR013785">
    <property type="entry name" value="Aldolase_TIM"/>
</dbReference>
<dbReference type="Pfam" id="PF00215">
    <property type="entry name" value="OMPdecase"/>
    <property type="match status" value="1"/>
</dbReference>
<organism evidence="7">
    <name type="scientific">marine sediment metagenome</name>
    <dbReference type="NCBI Taxonomy" id="412755"/>
    <lineage>
        <taxon>unclassified sequences</taxon>
        <taxon>metagenomes</taxon>
        <taxon>ecological metagenomes</taxon>
    </lineage>
</organism>